<comment type="similarity">
    <text evidence="2 7">Belongs to the PstS family.</text>
</comment>
<sequence>MKRIALISAVLSVMSASVMAETTITGAGATFPYPVYMKWAKQYQAQTGNKLNYQSIGSGGGIKQITAKTVDFGASDAPLSEEKLNQIGLVQFPAVMGSIVPVVNLKGIEPGQLKLSGQLLVDLYSGKVKFWDDEEVKADNVGLALPHQAVFVVHRSDSSGTTYNYTGYLAKVSKDWADHVGQGKQVVWPKAATNLGGKGNAGVANMVKRTPGALGYVEFAYAEQNHLTYTAMKNLDGHFVEPNLASFQAAAANADWQHAPGFAVDLNNQPGAQSWPITAATFILMYKEQTKPETAKEVLNFFNWGYQHGDLAANLGYVPMPATVVDRVETMWKHDIKGQNGQSVY</sequence>
<dbReference type="GO" id="GO:0042301">
    <property type="term" value="F:phosphate ion binding"/>
    <property type="evidence" value="ECO:0007669"/>
    <property type="project" value="InterPro"/>
</dbReference>
<dbReference type="NCBIfam" id="TIGR00975">
    <property type="entry name" value="3a0107s03"/>
    <property type="match status" value="1"/>
</dbReference>
<dbReference type="GO" id="GO:0043190">
    <property type="term" value="C:ATP-binding cassette (ABC) transporter complex"/>
    <property type="evidence" value="ECO:0007669"/>
    <property type="project" value="InterPro"/>
</dbReference>
<dbReference type="PIRSF" id="PIRSF002756">
    <property type="entry name" value="PstS"/>
    <property type="match status" value="1"/>
</dbReference>
<dbReference type="GO" id="GO:0035435">
    <property type="term" value="P:phosphate ion transmembrane transport"/>
    <property type="evidence" value="ECO:0007669"/>
    <property type="project" value="InterPro"/>
</dbReference>
<evidence type="ECO:0000259" key="9">
    <source>
        <dbReference type="Pfam" id="PF12849"/>
    </source>
</evidence>
<dbReference type="AlphaFoldDB" id="A0AB39HG81"/>
<keyword evidence="8" id="KW-0732">Signal</keyword>
<keyword evidence="10" id="KW-0614">Plasmid</keyword>
<evidence type="ECO:0000313" key="10">
    <source>
        <dbReference type="EMBL" id="XDK26422.1"/>
    </source>
</evidence>
<dbReference type="InterPro" id="IPR050962">
    <property type="entry name" value="Phosphate-bind_PstS"/>
</dbReference>
<comment type="subunit">
    <text evidence="3 7">The complex is composed of two ATP-binding proteins (PstB), two transmembrane proteins (PstC and PstA) and a solute-binding protein (PstS).</text>
</comment>
<feature type="signal peptide" evidence="8">
    <location>
        <begin position="1"/>
        <end position="20"/>
    </location>
</feature>
<evidence type="ECO:0000256" key="3">
    <source>
        <dbReference type="ARBA" id="ARBA00011529"/>
    </source>
</evidence>
<protein>
    <recommendedName>
        <fullName evidence="4 7">Phosphate-binding protein PstS</fullName>
    </recommendedName>
</protein>
<dbReference type="KEGG" id="vih:AB0763_15335"/>
<accession>A0AB39HG81</accession>
<gene>
    <name evidence="10" type="primary">pstS</name>
    <name evidence="10" type="ORF">AB0763_15335</name>
</gene>
<organism evidence="10">
    <name type="scientific">Vibrio sp. HB236076</name>
    <dbReference type="NCBI Taxonomy" id="3232307"/>
    <lineage>
        <taxon>Bacteria</taxon>
        <taxon>Pseudomonadati</taxon>
        <taxon>Pseudomonadota</taxon>
        <taxon>Gammaproteobacteria</taxon>
        <taxon>Vibrionales</taxon>
        <taxon>Vibrionaceae</taxon>
        <taxon>Vibrio</taxon>
    </lineage>
</organism>
<name>A0AB39HG81_9VIBR</name>
<proteinExistence type="inferred from homology"/>
<evidence type="ECO:0000256" key="1">
    <source>
        <dbReference type="ARBA" id="ARBA00002841"/>
    </source>
</evidence>
<dbReference type="PANTHER" id="PTHR42996">
    <property type="entry name" value="PHOSPHATE-BINDING PROTEIN PSTS"/>
    <property type="match status" value="1"/>
</dbReference>
<keyword evidence="5 7" id="KW-0813">Transport</keyword>
<comment type="function">
    <text evidence="1 7">Part of the ABC transporter complex PstSACB involved in phosphate import.</text>
</comment>
<evidence type="ECO:0000256" key="8">
    <source>
        <dbReference type="SAM" id="SignalP"/>
    </source>
</evidence>
<feature type="domain" description="PBP" evidence="9">
    <location>
        <begin position="22"/>
        <end position="302"/>
    </location>
</feature>
<evidence type="ECO:0000256" key="5">
    <source>
        <dbReference type="ARBA" id="ARBA00022448"/>
    </source>
</evidence>
<dbReference type="Pfam" id="PF12849">
    <property type="entry name" value="PBP_like_2"/>
    <property type="match status" value="1"/>
</dbReference>
<dbReference type="SUPFAM" id="SSF53850">
    <property type="entry name" value="Periplasmic binding protein-like II"/>
    <property type="match status" value="1"/>
</dbReference>
<dbReference type="EMBL" id="CP162602">
    <property type="protein sequence ID" value="XDK26422.1"/>
    <property type="molecule type" value="Genomic_DNA"/>
</dbReference>
<keyword evidence="6 7" id="KW-0592">Phosphate transport</keyword>
<evidence type="ECO:0000256" key="7">
    <source>
        <dbReference type="PIRNR" id="PIRNR002756"/>
    </source>
</evidence>
<dbReference type="InterPro" id="IPR024370">
    <property type="entry name" value="PBP_domain"/>
</dbReference>
<reference evidence="10" key="1">
    <citation type="submission" date="2024-07" db="EMBL/GenBank/DDBJ databases">
        <title>Genome Analysis of a Potential Novel Vibrio Species Secreting pH- and Thermo-stable Alginate Lyase and its Application in Producing Alginate Oligosaccharides.</title>
        <authorList>
            <person name="Huang H."/>
            <person name="Bao K."/>
        </authorList>
    </citation>
    <scope>NUCLEOTIDE SEQUENCE</scope>
    <source>
        <strain evidence="10">HB236076</strain>
        <plasmid evidence="10">p-HB236076</plasmid>
    </source>
</reference>
<dbReference type="CDD" id="cd13565">
    <property type="entry name" value="PBP2_PstS"/>
    <property type="match status" value="1"/>
</dbReference>
<evidence type="ECO:0000256" key="4">
    <source>
        <dbReference type="ARBA" id="ARBA00021889"/>
    </source>
</evidence>
<geneLocation type="plasmid" evidence="10">
    <name>p-HB236076</name>
</geneLocation>
<dbReference type="NCBIfam" id="NF008171">
    <property type="entry name" value="PRK10918.1"/>
    <property type="match status" value="1"/>
</dbReference>
<dbReference type="RefSeq" id="WP_306099313.1">
    <property type="nucleotide sequence ID" value="NZ_CP162602.1"/>
</dbReference>
<evidence type="ECO:0000256" key="6">
    <source>
        <dbReference type="ARBA" id="ARBA00022592"/>
    </source>
</evidence>
<dbReference type="PANTHER" id="PTHR42996:SF1">
    <property type="entry name" value="PHOSPHATE-BINDING PROTEIN PSTS"/>
    <property type="match status" value="1"/>
</dbReference>
<evidence type="ECO:0000256" key="2">
    <source>
        <dbReference type="ARBA" id="ARBA00008725"/>
    </source>
</evidence>
<feature type="chain" id="PRO_5044251813" description="Phosphate-binding protein PstS" evidence="8">
    <location>
        <begin position="21"/>
        <end position="345"/>
    </location>
</feature>
<dbReference type="InterPro" id="IPR005673">
    <property type="entry name" value="ABC_phos-bd_PstS"/>
</dbReference>
<dbReference type="Gene3D" id="3.40.190.10">
    <property type="entry name" value="Periplasmic binding protein-like II"/>
    <property type="match status" value="2"/>
</dbReference>